<dbReference type="Gene3D" id="3.90.1570.30">
    <property type="match status" value="1"/>
</dbReference>
<gene>
    <name evidence="3" type="ORF">Dcar01_03707</name>
</gene>
<name>A0ABP9WFR4_9DEIO</name>
<dbReference type="PROSITE" id="PS51192">
    <property type="entry name" value="HELICASE_ATP_BIND_1"/>
    <property type="match status" value="1"/>
</dbReference>
<dbReference type="InterPro" id="IPR006935">
    <property type="entry name" value="Helicase/UvrB_N"/>
</dbReference>
<evidence type="ECO:0000259" key="1">
    <source>
        <dbReference type="PROSITE" id="PS51192"/>
    </source>
</evidence>
<comment type="caution">
    <text evidence="3">The sequence shown here is derived from an EMBL/GenBank/DDBJ whole genome shotgun (WGS) entry which is preliminary data.</text>
</comment>
<dbReference type="Pfam" id="PF08463">
    <property type="entry name" value="EcoEI_R_C"/>
    <property type="match status" value="1"/>
</dbReference>
<dbReference type="Pfam" id="PF13643">
    <property type="entry name" value="DUF4145"/>
    <property type="match status" value="1"/>
</dbReference>
<dbReference type="SUPFAM" id="SSF52540">
    <property type="entry name" value="P-loop containing nucleoside triphosphate hydrolases"/>
    <property type="match status" value="1"/>
</dbReference>
<proteinExistence type="predicted"/>
<dbReference type="Gene3D" id="3.40.50.300">
    <property type="entry name" value="P-loop containing nucleotide triphosphate hydrolases"/>
    <property type="match status" value="2"/>
</dbReference>
<feature type="domain" description="Helicase C-terminal" evidence="2">
    <location>
        <begin position="646"/>
        <end position="800"/>
    </location>
</feature>
<protein>
    <submittedName>
        <fullName evidence="3">Uncharacterized protein</fullName>
    </submittedName>
</protein>
<dbReference type="Pfam" id="PF04851">
    <property type="entry name" value="ResIII"/>
    <property type="match status" value="1"/>
</dbReference>
<dbReference type="InterPro" id="IPR027417">
    <property type="entry name" value="P-loop_NTPase"/>
</dbReference>
<evidence type="ECO:0000313" key="3">
    <source>
        <dbReference type="EMBL" id="GAA5514943.1"/>
    </source>
</evidence>
<dbReference type="InterPro" id="IPR014001">
    <property type="entry name" value="Helicase_ATP-bd"/>
</dbReference>
<sequence>MTAPPSSNFSHLQEIEPALAKLGELAERLLPIDANTSMIKLRQFAELLAQVLAARSGVWQPGESQRDRLDRLRREGLLNEQVFRLFTTIRQQGNRANHEFEGTEEDARFLLRLAWQLGLWLHYTVTGRAFSTSYTPDYVEPRTIPSPAEAQQLQQEEQAAEQVAETALRQAEQQAAPKQSVVKAAQKAAQLVALSEADTRKLIDQALREAGWEADSEGLTYASGARPEKGRNRAISEWPAAGGTHADYVLFVGLTPVGVIEAKRKNKNVYSNLDQAERYSKYLLKLEGLTLPGGPWGEYQIPFLFSANGRPYLKQHEQLSGIWFRDARHSHNLPRVLMDWYTPDGLLGLLAHDPQVTQKKLEALPFQFAFPLRRYQREAIEAVEAAMGRQQRQILVAMATGTGKTKTCIALIYRLLKTQRVNRVLFLVDRRSLGEQAAGAFKDTRMEGVQNFADIYNLAELGDLKPGPDTVVHVATVQSMVSRVFSPAEGQPPLPIDTYDCIIVDEAHRGYLLDREMSDTELTFRDGEDYLSKYRRVLEYFDATRIGLTATPALQTVQIFGEPVFIYSYQQAVVDGYLVDHEPPIRIKTELGEHGIRWEQGEAVDVFDQSTGELSTVYAPDELHFDVDAFNRKVITRSFNEEVCKFLAQHLDPTFDEKTLIFCANDAHADLVVQLLKAAFADALGSVDNDAVAKITGTVDDPLGMIRKYKNERLPNVAVTVDLLTTGIDVPEICNLVFLRRVRSRILYDQMLGRATRPCDRLQKTHFRIFDAVGLYDALKDITEMKPVVTKVDIPFARLIAEVQGTQGEAREEALRQFAAKFQRRRRRMTDAERQDFQTVSGGMTVEDFLGMLGRESPDQVAAWFTQHLGLTEILDQVRQGQAQPIVISHHADRLIGTETGYGEGLVRPDDYLEAFRKYVRENPDDLAALTTVLTRPADLTRQDLRQLELALRGQGFTPANLDTAWKELTNQEMAARLIGYIRQAALGEDLVPFDQRVDRALSKLLASRTWTKPQENWLRTLARQTKANGLVDEAALDDPDFIFRREMGGRKRLDRLFEGELLDTLRRFNEAIWAA</sequence>
<organism evidence="3 4">
    <name type="scientific">Deinococcus carri</name>
    <dbReference type="NCBI Taxonomy" id="1211323"/>
    <lineage>
        <taxon>Bacteria</taxon>
        <taxon>Thermotogati</taxon>
        <taxon>Deinococcota</taxon>
        <taxon>Deinococci</taxon>
        <taxon>Deinococcales</taxon>
        <taxon>Deinococcaceae</taxon>
        <taxon>Deinococcus</taxon>
    </lineage>
</organism>
<evidence type="ECO:0000313" key="4">
    <source>
        <dbReference type="Proteomes" id="UP001401887"/>
    </source>
</evidence>
<dbReference type="PANTHER" id="PTHR47396">
    <property type="entry name" value="TYPE I RESTRICTION ENZYME ECOKI R PROTEIN"/>
    <property type="match status" value="1"/>
</dbReference>
<dbReference type="InterPro" id="IPR050742">
    <property type="entry name" value="Helicase_Restrict-Modif_Enz"/>
</dbReference>
<dbReference type="SMART" id="SM00490">
    <property type="entry name" value="HELICc"/>
    <property type="match status" value="1"/>
</dbReference>
<dbReference type="InterPro" id="IPR025285">
    <property type="entry name" value="DUF4145"/>
</dbReference>
<accession>A0ABP9WFR4</accession>
<dbReference type="NCBIfam" id="NF008521">
    <property type="entry name" value="PRK11448.1"/>
    <property type="match status" value="1"/>
</dbReference>
<dbReference type="Proteomes" id="UP001401887">
    <property type="component" value="Unassembled WGS sequence"/>
</dbReference>
<dbReference type="RefSeq" id="WP_345468244.1">
    <property type="nucleotide sequence ID" value="NZ_BAABRP010000028.1"/>
</dbReference>
<dbReference type="PROSITE" id="PS51194">
    <property type="entry name" value="HELICASE_CTER"/>
    <property type="match status" value="1"/>
</dbReference>
<dbReference type="SMART" id="SM00487">
    <property type="entry name" value="DEXDc"/>
    <property type="match status" value="1"/>
</dbReference>
<evidence type="ECO:0000259" key="2">
    <source>
        <dbReference type="PROSITE" id="PS51194"/>
    </source>
</evidence>
<dbReference type="CDD" id="cd18032">
    <property type="entry name" value="DEXHc_RE_I_III_res"/>
    <property type="match status" value="1"/>
</dbReference>
<dbReference type="PANTHER" id="PTHR47396:SF1">
    <property type="entry name" value="ATP-DEPENDENT HELICASE IRC3-RELATED"/>
    <property type="match status" value="1"/>
</dbReference>
<feature type="domain" description="Helicase ATP-binding" evidence="1">
    <location>
        <begin position="385"/>
        <end position="570"/>
    </location>
</feature>
<dbReference type="Pfam" id="PF00271">
    <property type="entry name" value="Helicase_C"/>
    <property type="match status" value="1"/>
</dbReference>
<reference evidence="3 4" key="1">
    <citation type="submission" date="2024-02" db="EMBL/GenBank/DDBJ databases">
        <title>Deinococcus carri NBRC 110142.</title>
        <authorList>
            <person name="Ichikawa N."/>
            <person name="Katano-Makiyama Y."/>
            <person name="Hidaka K."/>
        </authorList>
    </citation>
    <scope>NUCLEOTIDE SEQUENCE [LARGE SCALE GENOMIC DNA]</scope>
    <source>
        <strain evidence="3 4">NBRC 110142</strain>
    </source>
</reference>
<dbReference type="InterPro" id="IPR001650">
    <property type="entry name" value="Helicase_C-like"/>
</dbReference>
<dbReference type="InterPro" id="IPR013670">
    <property type="entry name" value="EcoEI_R_C_dom"/>
</dbReference>
<dbReference type="CDD" id="cd18799">
    <property type="entry name" value="SF2_C_EcoAI-like"/>
    <property type="match status" value="1"/>
</dbReference>
<keyword evidence="4" id="KW-1185">Reference proteome</keyword>
<dbReference type="EMBL" id="BAABRP010000028">
    <property type="protein sequence ID" value="GAA5514943.1"/>
    <property type="molecule type" value="Genomic_DNA"/>
</dbReference>